<dbReference type="Pfam" id="PF01743">
    <property type="entry name" value="PolyA_pol"/>
    <property type="match status" value="1"/>
</dbReference>
<evidence type="ECO:0000313" key="9">
    <source>
        <dbReference type="EMBL" id="QXM26288.1"/>
    </source>
</evidence>
<dbReference type="EMBL" id="CP076448">
    <property type="protein sequence ID" value="QXM26288.1"/>
    <property type="molecule type" value="Genomic_DNA"/>
</dbReference>
<feature type="domain" description="Poly A polymerase head" evidence="7">
    <location>
        <begin position="18"/>
        <end position="139"/>
    </location>
</feature>
<evidence type="ECO:0000256" key="1">
    <source>
        <dbReference type="ARBA" id="ARBA00001946"/>
    </source>
</evidence>
<keyword evidence="6" id="KW-0808">Transferase</keyword>
<protein>
    <submittedName>
        <fullName evidence="9">CCA tRNA nucleotidyltransferase</fullName>
    </submittedName>
</protein>
<accession>A0A975YL79</accession>
<dbReference type="GO" id="GO:0016779">
    <property type="term" value="F:nucleotidyltransferase activity"/>
    <property type="evidence" value="ECO:0007669"/>
    <property type="project" value="UniProtKB-KW"/>
</dbReference>
<feature type="domain" description="tRNA nucleotidyltransferase/poly(A) polymerase RNA and SrmB- binding" evidence="8">
    <location>
        <begin position="171"/>
        <end position="227"/>
    </location>
</feature>
<reference evidence="9" key="1">
    <citation type="submission" date="2021-06" db="EMBL/GenBank/DDBJ databases">
        <title>Elioraea tepida, sp. nov., a moderately thermophilic aerobic anoxygenic phototrophic bacterium isolated from an alkaline siliceous hot spring mat community in Yellowstone National Park, WY, USA.</title>
        <authorList>
            <person name="Saini M.K."/>
            <person name="Yoshida S."/>
            <person name="Sebastian A."/>
            <person name="Hirose S."/>
            <person name="Hara E."/>
            <person name="Tamaki H."/>
            <person name="Soulier N.T."/>
            <person name="Albert I."/>
            <person name="Hanada S."/>
            <person name="Bryant D.A."/>
            <person name="Tank M."/>
        </authorList>
    </citation>
    <scope>NUCLEOTIDE SEQUENCE</scope>
    <source>
        <strain evidence="9">MS-P2</strain>
    </source>
</reference>
<evidence type="ECO:0000259" key="7">
    <source>
        <dbReference type="Pfam" id="PF01743"/>
    </source>
</evidence>
<keyword evidence="3" id="KW-0548">Nucleotidyltransferase</keyword>
<keyword evidence="2" id="KW-0819">tRNA processing</keyword>
<dbReference type="GO" id="GO:0008033">
    <property type="term" value="P:tRNA processing"/>
    <property type="evidence" value="ECO:0007669"/>
    <property type="project" value="UniProtKB-KW"/>
</dbReference>
<dbReference type="KEGG" id="elio:KO353_09785"/>
<evidence type="ECO:0000256" key="5">
    <source>
        <dbReference type="ARBA" id="ARBA00022842"/>
    </source>
</evidence>
<keyword evidence="5" id="KW-0460">Magnesium</keyword>
<evidence type="ECO:0000256" key="6">
    <source>
        <dbReference type="RuleBase" id="RU003953"/>
    </source>
</evidence>
<dbReference type="AlphaFoldDB" id="A0A975YL79"/>
<keyword evidence="6" id="KW-0694">RNA-binding</keyword>
<dbReference type="GO" id="GO:0000049">
    <property type="term" value="F:tRNA binding"/>
    <property type="evidence" value="ECO:0007669"/>
    <property type="project" value="TreeGrafter"/>
</dbReference>
<name>A0A975YL79_9PROT</name>
<dbReference type="Proteomes" id="UP000694001">
    <property type="component" value="Chromosome"/>
</dbReference>
<dbReference type="Pfam" id="PF12627">
    <property type="entry name" value="PolyA_pol_RNAbd"/>
    <property type="match status" value="1"/>
</dbReference>
<dbReference type="PANTHER" id="PTHR46173">
    <property type="entry name" value="CCA TRNA NUCLEOTIDYLTRANSFERASE 1, MITOCHONDRIAL"/>
    <property type="match status" value="1"/>
</dbReference>
<evidence type="ECO:0000256" key="4">
    <source>
        <dbReference type="ARBA" id="ARBA00022723"/>
    </source>
</evidence>
<organism evidence="9 10">
    <name type="scientific">Elioraea tepida</name>
    <dbReference type="NCBI Taxonomy" id="2843330"/>
    <lineage>
        <taxon>Bacteria</taxon>
        <taxon>Pseudomonadati</taxon>
        <taxon>Pseudomonadota</taxon>
        <taxon>Alphaproteobacteria</taxon>
        <taxon>Acetobacterales</taxon>
        <taxon>Elioraeaceae</taxon>
        <taxon>Elioraea</taxon>
    </lineage>
</organism>
<evidence type="ECO:0000259" key="8">
    <source>
        <dbReference type="Pfam" id="PF12627"/>
    </source>
</evidence>
<proteinExistence type="inferred from homology"/>
<evidence type="ECO:0000313" key="10">
    <source>
        <dbReference type="Proteomes" id="UP000694001"/>
    </source>
</evidence>
<keyword evidence="10" id="KW-1185">Reference proteome</keyword>
<dbReference type="InterPro" id="IPR032828">
    <property type="entry name" value="PolyA_RNA-bd"/>
</dbReference>
<gene>
    <name evidence="9" type="ORF">KO353_09785</name>
</gene>
<evidence type="ECO:0000256" key="2">
    <source>
        <dbReference type="ARBA" id="ARBA00022694"/>
    </source>
</evidence>
<sequence length="385" mass="40093">MFAEPGVARVFAALPRARAVGGVVRDTLAALPLADLDLATPDRPEAVTATLSAAGIRVIPTGLDHGTVTALAGDRPIEITTLRRDVATDGRHATVAFTEDWREDAARRDFTINAMSMEPDGTVHDWFGGREDLAAGRVRFVGDPARRLAEDHLRALRFFRFQARYGRSTPDAATLAAIAEAVPLLGRLSAERVWSELKRILAAADPVAAVELMARTGVLAAVLPEATDRSALAGLVRAGAPADPLLRLAALVPGETGALAARLKLSGAEAARLAAAHGPVPAPEEDEAALRRALADTPAAALLDRAWLAEARGAPGDWASLRARLAACPVPSFLLSGGDVVALGVPPGPAVGEALARVRAWWLAGGCVADRSACLARLAEVLGRG</sequence>
<dbReference type="InterPro" id="IPR050264">
    <property type="entry name" value="Bact_CCA-adding_enz_type3_sf"/>
</dbReference>
<dbReference type="PANTHER" id="PTHR46173:SF1">
    <property type="entry name" value="CCA TRNA NUCLEOTIDYLTRANSFERASE 1, MITOCHONDRIAL"/>
    <property type="match status" value="1"/>
</dbReference>
<dbReference type="InterPro" id="IPR002646">
    <property type="entry name" value="PolA_pol_head_dom"/>
</dbReference>
<dbReference type="GO" id="GO:0046872">
    <property type="term" value="F:metal ion binding"/>
    <property type="evidence" value="ECO:0007669"/>
    <property type="project" value="UniProtKB-KW"/>
</dbReference>
<keyword evidence="4" id="KW-0479">Metal-binding</keyword>
<dbReference type="CDD" id="cd05398">
    <property type="entry name" value="NT_ClassII-CCAase"/>
    <property type="match status" value="1"/>
</dbReference>
<comment type="similarity">
    <text evidence="6">Belongs to the tRNA nucleotidyltransferase/poly(A) polymerase family.</text>
</comment>
<comment type="cofactor">
    <cofactor evidence="1">
        <name>Mg(2+)</name>
        <dbReference type="ChEBI" id="CHEBI:18420"/>
    </cofactor>
</comment>
<evidence type="ECO:0000256" key="3">
    <source>
        <dbReference type="ARBA" id="ARBA00022695"/>
    </source>
</evidence>